<gene>
    <name evidence="2" type="ORF">GCM10022416_49210</name>
</gene>
<feature type="domain" description="Helix-turn-helix" evidence="1">
    <location>
        <begin position="22"/>
        <end position="64"/>
    </location>
</feature>
<reference evidence="3" key="1">
    <citation type="journal article" date="2019" name="Int. J. Syst. Evol. Microbiol.">
        <title>The Global Catalogue of Microorganisms (GCM) 10K type strain sequencing project: providing services to taxonomists for standard genome sequencing and annotation.</title>
        <authorList>
            <consortium name="The Broad Institute Genomics Platform"/>
            <consortium name="The Broad Institute Genome Sequencing Center for Infectious Disease"/>
            <person name="Wu L."/>
            <person name="Ma J."/>
        </authorList>
    </citation>
    <scope>NUCLEOTIDE SEQUENCE [LARGE SCALE GENOMIC DNA]</scope>
    <source>
        <strain evidence="3">JCM 17316</strain>
    </source>
</reference>
<keyword evidence="3" id="KW-1185">Reference proteome</keyword>
<comment type="caution">
    <text evidence="2">The sequence shown here is derived from an EMBL/GenBank/DDBJ whole genome shotgun (WGS) entry which is preliminary data.</text>
</comment>
<name>A0ABP7ZAI3_9ACTN</name>
<evidence type="ECO:0000313" key="3">
    <source>
        <dbReference type="Proteomes" id="UP001500266"/>
    </source>
</evidence>
<dbReference type="Proteomes" id="UP001500266">
    <property type="component" value="Unassembled WGS sequence"/>
</dbReference>
<accession>A0ABP7ZAI3</accession>
<proteinExistence type="predicted"/>
<dbReference type="InterPro" id="IPR041657">
    <property type="entry name" value="HTH_17"/>
</dbReference>
<evidence type="ECO:0000313" key="2">
    <source>
        <dbReference type="EMBL" id="GAA4151696.1"/>
    </source>
</evidence>
<protein>
    <submittedName>
        <fullName evidence="2">Helix-turn-helix domain-containing protein</fullName>
    </submittedName>
</protein>
<dbReference type="Pfam" id="PF12728">
    <property type="entry name" value="HTH_17"/>
    <property type="match status" value="1"/>
</dbReference>
<sequence length="82" mass="9398">MTRGLSAEEVRNLPVTIDLLTASRALGIGRTKAYQLARTGEFPCRVWRVGRSYRVRTTDLQAFLGMETARRSRRSASRRKDR</sequence>
<organism evidence="2 3">
    <name type="scientific">Actinomadura keratinilytica</name>
    <dbReference type="NCBI Taxonomy" id="547461"/>
    <lineage>
        <taxon>Bacteria</taxon>
        <taxon>Bacillati</taxon>
        <taxon>Actinomycetota</taxon>
        <taxon>Actinomycetes</taxon>
        <taxon>Streptosporangiales</taxon>
        <taxon>Thermomonosporaceae</taxon>
        <taxon>Actinomadura</taxon>
    </lineage>
</organism>
<dbReference type="EMBL" id="BAABDO010000096">
    <property type="protein sequence ID" value="GAA4151696.1"/>
    <property type="molecule type" value="Genomic_DNA"/>
</dbReference>
<evidence type="ECO:0000259" key="1">
    <source>
        <dbReference type="Pfam" id="PF12728"/>
    </source>
</evidence>